<dbReference type="EMBL" id="OBEL01000001">
    <property type="protein sequence ID" value="SNZ06011.1"/>
    <property type="molecule type" value="Genomic_DNA"/>
</dbReference>
<feature type="domain" description="Cell wall hydrolase SleB" evidence="1">
    <location>
        <begin position="425"/>
        <end position="535"/>
    </location>
</feature>
<dbReference type="Gene3D" id="1.10.10.2520">
    <property type="entry name" value="Cell wall hydrolase SleB, domain 1"/>
    <property type="match status" value="1"/>
</dbReference>
<sequence>MSKTALGRVSSRFVSGLLVSTGLILSFTQPIPEESRAGLSLAQVRQQAWTHSLFSGDQLGIRGTQLDFAMTDAIAGNSGSHRALIKIAEIIKDDPQAGRYDPDANLPILFIDKKQDLVVNRAAKGDKRKAWGWEPYEVASGRKAIGLNWSGSLWNMASLFQDPKREALPRQAFHRAKDRRIMMADAKAFVLPRPPKIKRSPIALAQANTQPSGKTVTTRPADGLATGSTSLAYAPNSLQALEEPFRAILTEQKTGQVIEDNPYLNPEPTGSAEAVGKAISNTDRNPGKTATERKGPLNLIAALPRTKPAIGKKAIKSTIASKSSSKPMDTSAVLAKAKNSKKVPVRKQEPRIQVASLAPVKVKAEKPKKKSRWASWFNFGSSKKKKVKIPARGEHAWVTNKLPKSSYTKQQKTCLANAIYFESRSEPIKGQIAVAQVVMNRVKNPTYPNTICGVVYQNKHKRNACQFSFACDGIRDRILSKKAWDTAWKLSDQVINEEVWLKNVGSSTHYHATYVRPKWARTMKRRGKIGLHIFYKTYGGGWS</sequence>
<dbReference type="Pfam" id="PF07486">
    <property type="entry name" value="Hydrolase_2"/>
    <property type="match status" value="1"/>
</dbReference>
<dbReference type="Proteomes" id="UP000219439">
    <property type="component" value="Unassembled WGS sequence"/>
</dbReference>
<gene>
    <name evidence="2" type="ORF">SAMN06265368_0265</name>
</gene>
<dbReference type="AlphaFoldDB" id="A0A285NED4"/>
<dbReference type="GO" id="GO:0016787">
    <property type="term" value="F:hydrolase activity"/>
    <property type="evidence" value="ECO:0007669"/>
    <property type="project" value="UniProtKB-KW"/>
</dbReference>
<name>A0A285NED4_9HYPH</name>
<organism evidence="2 3">
    <name type="scientific">Cohaesibacter gelatinilyticus</name>
    <dbReference type="NCBI Taxonomy" id="372072"/>
    <lineage>
        <taxon>Bacteria</taxon>
        <taxon>Pseudomonadati</taxon>
        <taxon>Pseudomonadota</taxon>
        <taxon>Alphaproteobacteria</taxon>
        <taxon>Hyphomicrobiales</taxon>
        <taxon>Cohaesibacteraceae</taxon>
    </lineage>
</organism>
<dbReference type="RefSeq" id="WP_425291265.1">
    <property type="nucleotide sequence ID" value="NZ_OBEL01000001.1"/>
</dbReference>
<protein>
    <submittedName>
        <fullName evidence="2">Cell wall hydrolase CwlJ, involved in spore germination</fullName>
    </submittedName>
</protein>
<keyword evidence="3" id="KW-1185">Reference proteome</keyword>
<dbReference type="InterPro" id="IPR011105">
    <property type="entry name" value="Cell_wall_hydrolase_SleB"/>
</dbReference>
<dbReference type="InterPro" id="IPR042047">
    <property type="entry name" value="SleB_dom1"/>
</dbReference>
<reference evidence="2 3" key="1">
    <citation type="submission" date="2017-09" db="EMBL/GenBank/DDBJ databases">
        <authorList>
            <person name="Ehlers B."/>
            <person name="Leendertz F.H."/>
        </authorList>
    </citation>
    <scope>NUCLEOTIDE SEQUENCE [LARGE SCALE GENOMIC DNA]</scope>
    <source>
        <strain evidence="2 3">DSM 18289</strain>
    </source>
</reference>
<accession>A0A285NED4</accession>
<keyword evidence="2" id="KW-0378">Hydrolase</keyword>
<evidence type="ECO:0000313" key="3">
    <source>
        <dbReference type="Proteomes" id="UP000219439"/>
    </source>
</evidence>
<evidence type="ECO:0000259" key="1">
    <source>
        <dbReference type="Pfam" id="PF07486"/>
    </source>
</evidence>
<proteinExistence type="predicted"/>
<evidence type="ECO:0000313" key="2">
    <source>
        <dbReference type="EMBL" id="SNZ06011.1"/>
    </source>
</evidence>